<evidence type="ECO:0000256" key="1">
    <source>
        <dbReference type="SAM" id="MobiDB-lite"/>
    </source>
</evidence>
<dbReference type="Proteomes" id="UP000712281">
    <property type="component" value="Unassembled WGS sequence"/>
</dbReference>
<evidence type="ECO:0000313" key="2">
    <source>
        <dbReference type="EMBL" id="KAF2577088.1"/>
    </source>
</evidence>
<evidence type="ECO:0000313" key="3">
    <source>
        <dbReference type="Proteomes" id="UP000712281"/>
    </source>
</evidence>
<sequence>MFTVSDVNREPGPSDRPVKAWGGAGLGRRFDIPQNGGPRGLVLCGIGLKAGWPKRTAVNPNVPHPLTSSFHRRPEKTKERERVREIRVADRRIGDPATEKLQLVHLGL</sequence>
<name>A0A8S9J4P1_BRACR</name>
<dbReference type="AlphaFoldDB" id="A0A8S9J4P1"/>
<dbReference type="EMBL" id="QGKW02001660">
    <property type="protein sequence ID" value="KAF2577088.1"/>
    <property type="molecule type" value="Genomic_DNA"/>
</dbReference>
<proteinExistence type="predicted"/>
<comment type="caution">
    <text evidence="2">The sequence shown here is derived from an EMBL/GenBank/DDBJ whole genome shotgun (WGS) entry which is preliminary data.</text>
</comment>
<feature type="region of interest" description="Disordered" evidence="1">
    <location>
        <begin position="59"/>
        <end position="82"/>
    </location>
</feature>
<feature type="region of interest" description="Disordered" evidence="1">
    <location>
        <begin position="1"/>
        <end position="23"/>
    </location>
</feature>
<protein>
    <submittedName>
        <fullName evidence="2">Uncharacterized protein</fullName>
    </submittedName>
</protein>
<reference evidence="2" key="1">
    <citation type="submission" date="2019-12" db="EMBL/GenBank/DDBJ databases">
        <title>Genome sequencing and annotation of Brassica cretica.</title>
        <authorList>
            <person name="Studholme D.J."/>
            <person name="Sarris P.F."/>
        </authorList>
    </citation>
    <scope>NUCLEOTIDE SEQUENCE</scope>
    <source>
        <strain evidence="2">PFS-001/15</strain>
        <tissue evidence="2">Leaf</tissue>
    </source>
</reference>
<accession>A0A8S9J4P1</accession>
<feature type="compositionally biased region" description="Basic and acidic residues" evidence="1">
    <location>
        <begin position="7"/>
        <end position="18"/>
    </location>
</feature>
<gene>
    <name evidence="2" type="ORF">F2Q68_00002445</name>
</gene>
<organism evidence="2 3">
    <name type="scientific">Brassica cretica</name>
    <name type="common">Mustard</name>
    <dbReference type="NCBI Taxonomy" id="69181"/>
    <lineage>
        <taxon>Eukaryota</taxon>
        <taxon>Viridiplantae</taxon>
        <taxon>Streptophyta</taxon>
        <taxon>Embryophyta</taxon>
        <taxon>Tracheophyta</taxon>
        <taxon>Spermatophyta</taxon>
        <taxon>Magnoliopsida</taxon>
        <taxon>eudicotyledons</taxon>
        <taxon>Gunneridae</taxon>
        <taxon>Pentapetalae</taxon>
        <taxon>rosids</taxon>
        <taxon>malvids</taxon>
        <taxon>Brassicales</taxon>
        <taxon>Brassicaceae</taxon>
        <taxon>Brassiceae</taxon>
        <taxon>Brassica</taxon>
    </lineage>
</organism>